<reference evidence="2 3" key="1">
    <citation type="submission" date="2014-04" db="EMBL/GenBank/DDBJ databases">
        <title>Transcriptional profiles of Haloferax mediterranei on the basis of nitrogen availability.</title>
        <authorList>
            <person name="Bautista V."/>
        </authorList>
    </citation>
    <scope>NUCLEOTIDE SEQUENCE [LARGE SCALE GENOMIC DNA]</scope>
    <source>
        <strain evidence="3">ATCC 33500 / DSM 1411 / JCM 8866 / NBRC 14739 / NCIMB 2177 / R-4</strain>
    </source>
</reference>
<gene>
    <name evidence="2" type="ORF">BM92_09080</name>
</gene>
<evidence type="ECO:0000313" key="2">
    <source>
        <dbReference type="EMBL" id="AHZ22785.1"/>
    </source>
</evidence>
<accession>A0A059TMF3</accession>
<dbReference type="Proteomes" id="UP000027075">
    <property type="component" value="Chromosome"/>
</dbReference>
<sequence length="185" mass="20031">MTVGALPSSSRLVEYLVVYRVSRRRRHRQVDTGHRTAEDERLADVVAVANPRRLHFLERADVFADGEQVGERLTRVGVVGQAVDDGCAGVFGDFEQVVVVEQAGHDGVAVATQHAGRIGERFAVAELDVFGAEKERVTAQLGHPRFEGDTRAGARLLEEHRQRRSGQSRLVVAGLDGGGAGENAV</sequence>
<organism evidence="2 3">
    <name type="scientific">Haloferax mediterranei (strain ATCC 33500 / DSM 1411 / JCM 8866 / NBRC 14739 / NCIMB 2177 / R-4)</name>
    <name type="common">Halobacterium mediterranei</name>
    <dbReference type="NCBI Taxonomy" id="523841"/>
    <lineage>
        <taxon>Archaea</taxon>
        <taxon>Methanobacteriati</taxon>
        <taxon>Methanobacteriota</taxon>
        <taxon>Stenosarchaea group</taxon>
        <taxon>Halobacteria</taxon>
        <taxon>Halobacteriales</taxon>
        <taxon>Haloferacaceae</taxon>
        <taxon>Haloferax</taxon>
    </lineage>
</organism>
<feature type="region of interest" description="Disordered" evidence="1">
    <location>
        <begin position="161"/>
        <end position="185"/>
    </location>
</feature>
<feature type="compositionally biased region" description="Gly residues" evidence="1">
    <location>
        <begin position="175"/>
        <end position="185"/>
    </location>
</feature>
<evidence type="ECO:0000256" key="1">
    <source>
        <dbReference type="SAM" id="MobiDB-lite"/>
    </source>
</evidence>
<dbReference type="AlphaFoldDB" id="A0A059TMF3"/>
<proteinExistence type="predicted"/>
<dbReference type="EMBL" id="CP007551">
    <property type="protein sequence ID" value="AHZ22785.1"/>
    <property type="molecule type" value="Genomic_DNA"/>
</dbReference>
<name>A0A059TMF3_HALMT</name>
<protein>
    <submittedName>
        <fullName evidence="2">Uncharacterized protein</fullName>
    </submittedName>
</protein>
<evidence type="ECO:0000313" key="3">
    <source>
        <dbReference type="Proteomes" id="UP000027075"/>
    </source>
</evidence>